<comment type="caution">
    <text evidence="2">The sequence shown here is derived from an EMBL/GenBank/DDBJ whole genome shotgun (WGS) entry which is preliminary data.</text>
</comment>
<protein>
    <submittedName>
        <fullName evidence="2">Uncharacterized protein</fullName>
    </submittedName>
</protein>
<name>A0ABD1WYK0_9LAMI</name>
<feature type="region of interest" description="Disordered" evidence="1">
    <location>
        <begin position="1"/>
        <end position="40"/>
    </location>
</feature>
<reference evidence="3" key="1">
    <citation type="submission" date="2024-07" db="EMBL/GenBank/DDBJ databases">
        <title>Two chromosome-level genome assemblies of Korean endemic species Abeliophyllum distichum and Forsythia ovata (Oleaceae).</title>
        <authorList>
            <person name="Jang H."/>
        </authorList>
    </citation>
    <scope>NUCLEOTIDE SEQUENCE [LARGE SCALE GENOMIC DNA]</scope>
</reference>
<dbReference type="Proteomes" id="UP001604277">
    <property type="component" value="Unassembled WGS sequence"/>
</dbReference>
<dbReference type="EMBL" id="JBFOLJ010000002">
    <property type="protein sequence ID" value="KAL2553758.1"/>
    <property type="molecule type" value="Genomic_DNA"/>
</dbReference>
<dbReference type="AlphaFoldDB" id="A0ABD1WYK0"/>
<proteinExistence type="predicted"/>
<accession>A0ABD1WYK0</accession>
<keyword evidence="3" id="KW-1185">Reference proteome</keyword>
<sequence length="142" mass="16090">MRVKTDDCDEDNNSKENCFTQKDKGDNSPIPFGGVNDENGEINQLESKANAIDCDHKSAVKTKMVRFFERDSNTRRYKKKTVYSYGTCAGKHPAQSDFYLSNKIFLQSGVIPQSHQPNLYQLFELSSHGFQKTSHAVTVICE</sequence>
<gene>
    <name evidence="2" type="ORF">Fot_07377</name>
</gene>
<evidence type="ECO:0000313" key="3">
    <source>
        <dbReference type="Proteomes" id="UP001604277"/>
    </source>
</evidence>
<evidence type="ECO:0000313" key="2">
    <source>
        <dbReference type="EMBL" id="KAL2553758.1"/>
    </source>
</evidence>
<organism evidence="2 3">
    <name type="scientific">Forsythia ovata</name>
    <dbReference type="NCBI Taxonomy" id="205694"/>
    <lineage>
        <taxon>Eukaryota</taxon>
        <taxon>Viridiplantae</taxon>
        <taxon>Streptophyta</taxon>
        <taxon>Embryophyta</taxon>
        <taxon>Tracheophyta</taxon>
        <taxon>Spermatophyta</taxon>
        <taxon>Magnoliopsida</taxon>
        <taxon>eudicotyledons</taxon>
        <taxon>Gunneridae</taxon>
        <taxon>Pentapetalae</taxon>
        <taxon>asterids</taxon>
        <taxon>lamiids</taxon>
        <taxon>Lamiales</taxon>
        <taxon>Oleaceae</taxon>
        <taxon>Forsythieae</taxon>
        <taxon>Forsythia</taxon>
    </lineage>
</organism>
<evidence type="ECO:0000256" key="1">
    <source>
        <dbReference type="SAM" id="MobiDB-lite"/>
    </source>
</evidence>